<evidence type="ECO:0000256" key="4">
    <source>
        <dbReference type="ARBA" id="ARBA00022729"/>
    </source>
</evidence>
<dbReference type="PANTHER" id="PTHR13234:SF8">
    <property type="entry name" value="GAMMA-INTERFERON-INDUCIBLE LYSOSOMAL THIOL REDUCTASE"/>
    <property type="match status" value="1"/>
</dbReference>
<dbReference type="AlphaFoldDB" id="A0AAD6NCI6"/>
<dbReference type="Proteomes" id="UP001219568">
    <property type="component" value="Unassembled WGS sequence"/>
</dbReference>
<evidence type="ECO:0000256" key="1">
    <source>
        <dbReference type="ARBA" id="ARBA00004613"/>
    </source>
</evidence>
<name>A0AAD6NCI6_PENCN</name>
<evidence type="ECO:0000313" key="8">
    <source>
        <dbReference type="EMBL" id="KAJ6051686.1"/>
    </source>
</evidence>
<dbReference type="EMBL" id="JAQJZL010000002">
    <property type="protein sequence ID" value="KAJ6051686.1"/>
    <property type="molecule type" value="Genomic_DNA"/>
</dbReference>
<dbReference type="GO" id="GO:0005576">
    <property type="term" value="C:extracellular region"/>
    <property type="evidence" value="ECO:0007669"/>
    <property type="project" value="UniProtKB-SubCell"/>
</dbReference>
<evidence type="ECO:0008006" key="10">
    <source>
        <dbReference type="Google" id="ProtNLM"/>
    </source>
</evidence>
<dbReference type="InterPro" id="IPR004911">
    <property type="entry name" value="Interferon-induced_GILT"/>
</dbReference>
<dbReference type="GO" id="GO:0016671">
    <property type="term" value="F:oxidoreductase activity, acting on a sulfur group of donors, disulfide as acceptor"/>
    <property type="evidence" value="ECO:0007669"/>
    <property type="project" value="InterPro"/>
</dbReference>
<evidence type="ECO:0000256" key="7">
    <source>
        <dbReference type="SAM" id="Phobius"/>
    </source>
</evidence>
<organism evidence="8 9">
    <name type="scientific">Penicillium canescens</name>
    <dbReference type="NCBI Taxonomy" id="5083"/>
    <lineage>
        <taxon>Eukaryota</taxon>
        <taxon>Fungi</taxon>
        <taxon>Dikarya</taxon>
        <taxon>Ascomycota</taxon>
        <taxon>Pezizomycotina</taxon>
        <taxon>Eurotiomycetes</taxon>
        <taxon>Eurotiomycetidae</taxon>
        <taxon>Eurotiales</taxon>
        <taxon>Aspergillaceae</taxon>
        <taxon>Penicillium</taxon>
    </lineage>
</organism>
<keyword evidence="7" id="KW-0472">Membrane</keyword>
<keyword evidence="3" id="KW-0964">Secreted</keyword>
<feature type="transmembrane region" description="Helical" evidence="7">
    <location>
        <begin position="36"/>
        <end position="54"/>
    </location>
</feature>
<reference evidence="8" key="2">
    <citation type="submission" date="2023-01" db="EMBL/GenBank/DDBJ databases">
        <authorList>
            <person name="Petersen C."/>
        </authorList>
    </citation>
    <scope>NUCLEOTIDE SEQUENCE</scope>
    <source>
        <strain evidence="8">IBT 15450</strain>
    </source>
</reference>
<dbReference type="PANTHER" id="PTHR13234">
    <property type="entry name" value="GAMMA-INTERFERON INDUCIBLE LYSOSOMAL THIOL REDUCTASE GILT"/>
    <property type="match status" value="1"/>
</dbReference>
<feature type="region of interest" description="Disordered" evidence="6">
    <location>
        <begin position="233"/>
        <end position="252"/>
    </location>
</feature>
<comment type="subcellular location">
    <subcellularLocation>
        <location evidence="1">Secreted</location>
    </subcellularLocation>
</comment>
<dbReference type="Pfam" id="PF03227">
    <property type="entry name" value="GILT"/>
    <property type="match status" value="1"/>
</dbReference>
<evidence type="ECO:0000256" key="5">
    <source>
        <dbReference type="ARBA" id="ARBA00023180"/>
    </source>
</evidence>
<proteinExistence type="inferred from homology"/>
<keyword evidence="5" id="KW-0325">Glycoprotein</keyword>
<gene>
    <name evidence="8" type="ORF">N7460_002220</name>
</gene>
<accession>A0AAD6NCI6</accession>
<protein>
    <recommendedName>
        <fullName evidence="10">Gamma interferon inducible lysosomal thiol reductase GILT</fullName>
    </recommendedName>
</protein>
<evidence type="ECO:0000256" key="3">
    <source>
        <dbReference type="ARBA" id="ARBA00022525"/>
    </source>
</evidence>
<evidence type="ECO:0000256" key="2">
    <source>
        <dbReference type="ARBA" id="ARBA00005679"/>
    </source>
</evidence>
<keyword evidence="7" id="KW-1133">Transmembrane helix</keyword>
<comment type="similarity">
    <text evidence="2">Belongs to the GILT family.</text>
</comment>
<sequence length="317" mass="35115">MILSTQRHLTMEKLPIHSDGDPQDQNERTRPSTATFLRRLCIAVLFLVGYYLLIRPSSTCTQHHTKLPESYTLGLEDITNEDSHNPNAGRIPDAQSTPAQTKIPLEAHIMSKCPDAQACLQKLVLPAMEKIYDKVDFRLSFIASVSESSEEIECMHGPGECIGDMLMLCAANLPFPPPADESLLPPAYPRTPIIRSLGFANCLINDYAKIPDREFIHQCAMEHGIDFDALNKCASQQNDDPDDGDNGGPPLSGIALLRESAVRGAKLGVKTSCTVRLDDAFWCIRDNNEWKNCAQNGEGGNPSVLVDQVEKLWKERN</sequence>
<keyword evidence="4" id="KW-0732">Signal</keyword>
<feature type="region of interest" description="Disordered" evidence="6">
    <location>
        <begin position="1"/>
        <end position="30"/>
    </location>
</feature>
<evidence type="ECO:0000313" key="9">
    <source>
        <dbReference type="Proteomes" id="UP001219568"/>
    </source>
</evidence>
<evidence type="ECO:0000256" key="6">
    <source>
        <dbReference type="SAM" id="MobiDB-lite"/>
    </source>
</evidence>
<keyword evidence="9" id="KW-1185">Reference proteome</keyword>
<reference evidence="8" key="1">
    <citation type="journal article" date="2023" name="IMA Fungus">
        <title>Comparative genomic study of the Penicillium genus elucidates a diverse pangenome and 15 lateral gene transfer events.</title>
        <authorList>
            <person name="Petersen C."/>
            <person name="Sorensen T."/>
            <person name="Nielsen M.R."/>
            <person name="Sondergaard T.E."/>
            <person name="Sorensen J.L."/>
            <person name="Fitzpatrick D.A."/>
            <person name="Frisvad J.C."/>
            <person name="Nielsen K.L."/>
        </authorList>
    </citation>
    <scope>NUCLEOTIDE SEQUENCE</scope>
    <source>
        <strain evidence="8">IBT 15450</strain>
    </source>
</reference>
<comment type="caution">
    <text evidence="8">The sequence shown here is derived from an EMBL/GenBank/DDBJ whole genome shotgun (WGS) entry which is preliminary data.</text>
</comment>
<keyword evidence="7" id="KW-0812">Transmembrane</keyword>
<feature type="compositionally biased region" description="Basic and acidic residues" evidence="6">
    <location>
        <begin position="9"/>
        <end position="30"/>
    </location>
</feature>